<comment type="catalytic activity">
    <reaction evidence="1">
        <text>2-phosphoglycolate + H2O = glycolate + phosphate</text>
        <dbReference type="Rhea" id="RHEA:14369"/>
        <dbReference type="ChEBI" id="CHEBI:15377"/>
        <dbReference type="ChEBI" id="CHEBI:29805"/>
        <dbReference type="ChEBI" id="CHEBI:43474"/>
        <dbReference type="ChEBI" id="CHEBI:58033"/>
        <dbReference type="EC" id="3.1.3.18"/>
    </reaction>
</comment>
<dbReference type="InterPro" id="IPR041492">
    <property type="entry name" value="HAD_2"/>
</dbReference>
<dbReference type="Proteomes" id="UP000298471">
    <property type="component" value="Unassembled WGS sequence"/>
</dbReference>
<dbReference type="OrthoDB" id="9792518at2"/>
<evidence type="ECO:0000313" key="5">
    <source>
        <dbReference type="EMBL" id="TGE28247.1"/>
    </source>
</evidence>
<dbReference type="InterPro" id="IPR006439">
    <property type="entry name" value="HAD-SF_hydro_IA"/>
</dbReference>
<evidence type="ECO:0000256" key="3">
    <source>
        <dbReference type="ARBA" id="ARBA00006171"/>
    </source>
</evidence>
<dbReference type="PANTHER" id="PTHR43434">
    <property type="entry name" value="PHOSPHOGLYCOLATE PHOSPHATASE"/>
    <property type="match status" value="1"/>
</dbReference>
<dbReference type="EC" id="3.1.3.18" evidence="4"/>
<gene>
    <name evidence="5" type="ORF">E5K02_01930</name>
</gene>
<keyword evidence="5" id="KW-0378">Hydrolase</keyword>
<reference evidence="5 6" key="1">
    <citation type="submission" date="2019-04" db="EMBL/GenBank/DDBJ databases">
        <authorList>
            <person name="Feng G."/>
            <person name="Zhang J."/>
            <person name="Zhu H."/>
        </authorList>
    </citation>
    <scope>NUCLEOTIDE SEQUENCE [LARGE SCALE GENOMIC DNA]</scope>
    <source>
        <strain evidence="5 6">9PBR-1</strain>
    </source>
</reference>
<organism evidence="5 6">
    <name type="scientific">Hymenobacter metallicola</name>
    <dbReference type="NCBI Taxonomy" id="2563114"/>
    <lineage>
        <taxon>Bacteria</taxon>
        <taxon>Pseudomonadati</taxon>
        <taxon>Bacteroidota</taxon>
        <taxon>Cytophagia</taxon>
        <taxon>Cytophagales</taxon>
        <taxon>Hymenobacteraceae</taxon>
        <taxon>Hymenobacter</taxon>
    </lineage>
</organism>
<name>A0A4Z0QDW0_9BACT</name>
<dbReference type="GO" id="GO:0006281">
    <property type="term" value="P:DNA repair"/>
    <property type="evidence" value="ECO:0007669"/>
    <property type="project" value="TreeGrafter"/>
</dbReference>
<dbReference type="InterPro" id="IPR050155">
    <property type="entry name" value="HAD-like_hydrolase_sf"/>
</dbReference>
<evidence type="ECO:0000313" key="6">
    <source>
        <dbReference type="Proteomes" id="UP000298471"/>
    </source>
</evidence>
<evidence type="ECO:0000256" key="1">
    <source>
        <dbReference type="ARBA" id="ARBA00000830"/>
    </source>
</evidence>
<dbReference type="InterPro" id="IPR036412">
    <property type="entry name" value="HAD-like_sf"/>
</dbReference>
<dbReference type="RefSeq" id="WP_135391618.1">
    <property type="nucleotide sequence ID" value="NZ_SRMB01000001.1"/>
</dbReference>
<proteinExistence type="inferred from homology"/>
<dbReference type="GO" id="GO:0008967">
    <property type="term" value="F:phosphoglycolate phosphatase activity"/>
    <property type="evidence" value="ECO:0007669"/>
    <property type="project" value="UniProtKB-EC"/>
</dbReference>
<accession>A0A4Z0QDW0</accession>
<dbReference type="PANTHER" id="PTHR43434:SF1">
    <property type="entry name" value="PHOSPHOGLYCOLATE PHOSPHATASE"/>
    <property type="match status" value="1"/>
</dbReference>
<dbReference type="InterPro" id="IPR023198">
    <property type="entry name" value="PGP-like_dom2"/>
</dbReference>
<evidence type="ECO:0000256" key="4">
    <source>
        <dbReference type="ARBA" id="ARBA00013078"/>
    </source>
</evidence>
<keyword evidence="6" id="KW-1185">Reference proteome</keyword>
<dbReference type="Gene3D" id="3.40.50.1000">
    <property type="entry name" value="HAD superfamily/HAD-like"/>
    <property type="match status" value="1"/>
</dbReference>
<evidence type="ECO:0000256" key="2">
    <source>
        <dbReference type="ARBA" id="ARBA00004818"/>
    </source>
</evidence>
<comment type="caution">
    <text evidence="5">The sequence shown here is derived from an EMBL/GenBank/DDBJ whole genome shotgun (WGS) entry which is preliminary data.</text>
</comment>
<dbReference type="Gene3D" id="1.10.150.240">
    <property type="entry name" value="Putative phosphatase, domain 2"/>
    <property type="match status" value="1"/>
</dbReference>
<dbReference type="NCBIfam" id="TIGR01549">
    <property type="entry name" value="HAD-SF-IA-v1"/>
    <property type="match status" value="1"/>
</dbReference>
<dbReference type="InterPro" id="IPR023214">
    <property type="entry name" value="HAD_sf"/>
</dbReference>
<dbReference type="EMBL" id="SRMB01000001">
    <property type="protein sequence ID" value="TGE28247.1"/>
    <property type="molecule type" value="Genomic_DNA"/>
</dbReference>
<sequence length="209" mass="23626">MPLHLDSLIFDLDGTLWDATATVLEGFHQAKKRVDFVHNDLTPETLQAVTGQPYPVVYERLFPHLTAEQREKFHGICSEEELNSARQQGGRLYPQLLETLAYLASKYRLFIVSNCQTGYIEAFLQHSGAGQYIEGHQCFGTKNLPKADNVREIIEQFGLQHPAYVGDTDGDYQASRANGIPFLFAAYGFGQVPEYEARLEQLSDLRKLL</sequence>
<dbReference type="Pfam" id="PF13419">
    <property type="entry name" value="HAD_2"/>
    <property type="match status" value="1"/>
</dbReference>
<protein>
    <recommendedName>
        <fullName evidence="4">phosphoglycolate phosphatase</fullName>
        <ecNumber evidence="4">3.1.3.18</ecNumber>
    </recommendedName>
</protein>
<dbReference type="SFLD" id="SFLDS00003">
    <property type="entry name" value="Haloacid_Dehalogenase"/>
    <property type="match status" value="1"/>
</dbReference>
<comment type="pathway">
    <text evidence="2">Organic acid metabolism; glycolate biosynthesis; glycolate from 2-phosphoglycolate: step 1/1.</text>
</comment>
<dbReference type="SUPFAM" id="SSF56784">
    <property type="entry name" value="HAD-like"/>
    <property type="match status" value="1"/>
</dbReference>
<dbReference type="SFLD" id="SFLDG01129">
    <property type="entry name" value="C1.5:_HAD__Beta-PGM__Phosphata"/>
    <property type="match status" value="1"/>
</dbReference>
<dbReference type="AlphaFoldDB" id="A0A4Z0QDW0"/>
<comment type="similarity">
    <text evidence="3">Belongs to the HAD-like hydrolase superfamily. CbbY/CbbZ/Gph/YieH family.</text>
</comment>